<feature type="transmembrane region" description="Helical" evidence="1">
    <location>
        <begin position="18"/>
        <end position="35"/>
    </location>
</feature>
<keyword evidence="1" id="KW-1133">Transmembrane helix</keyword>
<keyword evidence="1" id="KW-0472">Membrane</keyword>
<dbReference type="EMBL" id="NHPJ01000072">
    <property type="protein sequence ID" value="OYR56976.1"/>
    <property type="molecule type" value="Genomic_DNA"/>
</dbReference>
<keyword evidence="3" id="KW-1185">Reference proteome</keyword>
<dbReference type="AlphaFoldDB" id="A0A256IKZ0"/>
<sequence>MTGIAGTVIAAQTGVMEFVLGAIMIVSIGLVIAWYEKLRRNRQWHVITDKRIYVKKGIVRENVDQYEHRDVEKYEVDKNLFQNTIGKWFYTPSGTVNLYTAGSGEREVSLTWVYGIGEFTDLYTEQREQQ</sequence>
<reference evidence="2 3" key="1">
    <citation type="journal article" date="2014" name="Front. Microbiol.">
        <title>Population and genomic analysis of the genus Halorubrum.</title>
        <authorList>
            <person name="Fullmer M.S."/>
            <person name="Soucy S.M."/>
            <person name="Swithers K.S."/>
            <person name="Makkay A.M."/>
            <person name="Wheeler R."/>
            <person name="Ventosa A."/>
            <person name="Gogarten J.P."/>
            <person name="Papke R.T."/>
        </authorList>
    </citation>
    <scope>NUCLEOTIDE SEQUENCE [LARGE SCALE GENOMIC DNA]</scope>
    <source>
        <strain evidence="2 3">Cb34</strain>
    </source>
</reference>
<gene>
    <name evidence="2" type="ORF">DJ70_07110</name>
</gene>
<protein>
    <submittedName>
        <fullName evidence="2">Uncharacterized protein</fullName>
    </submittedName>
</protein>
<organism evidence="2 3">
    <name type="scientific">Halorubrum halodurans</name>
    <dbReference type="NCBI Taxonomy" id="1383851"/>
    <lineage>
        <taxon>Archaea</taxon>
        <taxon>Methanobacteriati</taxon>
        <taxon>Methanobacteriota</taxon>
        <taxon>Stenosarchaea group</taxon>
        <taxon>Halobacteria</taxon>
        <taxon>Halobacteriales</taxon>
        <taxon>Haloferacaceae</taxon>
        <taxon>Halorubrum</taxon>
    </lineage>
</organism>
<comment type="caution">
    <text evidence="2">The sequence shown here is derived from an EMBL/GenBank/DDBJ whole genome shotgun (WGS) entry which is preliminary data.</text>
</comment>
<proteinExistence type="predicted"/>
<name>A0A256IKZ0_9EURY</name>
<dbReference type="Proteomes" id="UP000216308">
    <property type="component" value="Unassembled WGS sequence"/>
</dbReference>
<evidence type="ECO:0000256" key="1">
    <source>
        <dbReference type="SAM" id="Phobius"/>
    </source>
</evidence>
<keyword evidence="1" id="KW-0812">Transmembrane</keyword>
<evidence type="ECO:0000313" key="2">
    <source>
        <dbReference type="EMBL" id="OYR56976.1"/>
    </source>
</evidence>
<evidence type="ECO:0000313" key="3">
    <source>
        <dbReference type="Proteomes" id="UP000216308"/>
    </source>
</evidence>
<accession>A0A256IKZ0</accession>